<dbReference type="Pfam" id="PF04134">
    <property type="entry name" value="DCC1-like"/>
    <property type="match status" value="1"/>
</dbReference>
<name>A0A7C3KCR5_9CYAN</name>
<dbReference type="PANTHER" id="PTHR33639">
    <property type="entry name" value="THIOL-DISULFIDE OXIDOREDUCTASE DCC"/>
    <property type="match status" value="1"/>
</dbReference>
<reference evidence="1" key="1">
    <citation type="journal article" date="2020" name="mSystems">
        <title>Genome- and Community-Level Interaction Insights into Carbon Utilization and Element Cycling Functions of Hydrothermarchaeota in Hydrothermal Sediment.</title>
        <authorList>
            <person name="Zhou Z."/>
            <person name="Liu Y."/>
            <person name="Xu W."/>
            <person name="Pan J."/>
            <person name="Luo Z.H."/>
            <person name="Li M."/>
        </authorList>
    </citation>
    <scope>NUCLEOTIDE SEQUENCE [LARGE SCALE GENOMIC DNA]</scope>
    <source>
        <strain evidence="1">SpSt-418</strain>
    </source>
</reference>
<sequence>MSYFVVYDGNCNLCVTLVKFLETLDQGKLFSYVPMQDETTLSQLNITSQDCEKGMILIDSANQDRRWQGSDAAEAIGKLLPLGNGFVSVYQALPGLKWTGDRVYEQVRDNRYTLFGKRATTYQPRYPACVSDTCRM</sequence>
<gene>
    <name evidence="1" type="ORF">ENR64_08135</name>
</gene>
<accession>A0A7C3KCR5</accession>
<proteinExistence type="predicted"/>
<organism evidence="1">
    <name type="scientific">Oscillatoriales cyanobacterium SpSt-418</name>
    <dbReference type="NCBI Taxonomy" id="2282169"/>
    <lineage>
        <taxon>Bacteria</taxon>
        <taxon>Bacillati</taxon>
        <taxon>Cyanobacteriota</taxon>
        <taxon>Cyanophyceae</taxon>
        <taxon>Oscillatoriophycideae</taxon>
        <taxon>Oscillatoriales</taxon>
    </lineage>
</organism>
<dbReference type="GO" id="GO:0015035">
    <property type="term" value="F:protein-disulfide reductase activity"/>
    <property type="evidence" value="ECO:0007669"/>
    <property type="project" value="InterPro"/>
</dbReference>
<dbReference type="AlphaFoldDB" id="A0A7C3KCR5"/>
<evidence type="ECO:0000313" key="1">
    <source>
        <dbReference type="EMBL" id="HFM97724.1"/>
    </source>
</evidence>
<dbReference type="PANTHER" id="PTHR33639:SF2">
    <property type="entry name" value="DUF393 DOMAIN-CONTAINING PROTEIN"/>
    <property type="match status" value="1"/>
</dbReference>
<dbReference type="InterPro" id="IPR007263">
    <property type="entry name" value="DCC1-like"/>
</dbReference>
<dbReference type="InterPro" id="IPR052927">
    <property type="entry name" value="DCC_oxidoreductase"/>
</dbReference>
<dbReference type="EMBL" id="DSRU01000108">
    <property type="protein sequence ID" value="HFM97724.1"/>
    <property type="molecule type" value="Genomic_DNA"/>
</dbReference>
<protein>
    <submittedName>
        <fullName evidence="1">DUF393 domain-containing protein</fullName>
    </submittedName>
</protein>
<comment type="caution">
    <text evidence="1">The sequence shown here is derived from an EMBL/GenBank/DDBJ whole genome shotgun (WGS) entry which is preliminary data.</text>
</comment>